<evidence type="ECO:0000256" key="2">
    <source>
        <dbReference type="ARBA" id="ARBA00022448"/>
    </source>
</evidence>
<dbReference type="InterPro" id="IPR020846">
    <property type="entry name" value="MFS_dom"/>
</dbReference>
<keyword evidence="2" id="KW-0813">Transport</keyword>
<feature type="transmembrane region" description="Helical" evidence="7">
    <location>
        <begin position="48"/>
        <end position="72"/>
    </location>
</feature>
<feature type="transmembrane region" description="Helical" evidence="7">
    <location>
        <begin position="233"/>
        <end position="256"/>
    </location>
</feature>
<evidence type="ECO:0000313" key="10">
    <source>
        <dbReference type="Proteomes" id="UP001499843"/>
    </source>
</evidence>
<feature type="transmembrane region" description="Helical" evidence="7">
    <location>
        <begin position="319"/>
        <end position="337"/>
    </location>
</feature>
<feature type="transmembrane region" description="Helical" evidence="7">
    <location>
        <begin position="175"/>
        <end position="192"/>
    </location>
</feature>
<keyword evidence="6 7" id="KW-0472">Membrane</keyword>
<feature type="transmembrane region" description="Helical" evidence="7">
    <location>
        <begin position="384"/>
        <end position="402"/>
    </location>
</feature>
<name>A0ABN3CVR1_9ACTN</name>
<dbReference type="Proteomes" id="UP001499843">
    <property type="component" value="Unassembled WGS sequence"/>
</dbReference>
<protein>
    <recommendedName>
        <fullName evidence="8">Major facilitator superfamily (MFS) profile domain-containing protein</fullName>
    </recommendedName>
</protein>
<feature type="domain" description="Major facilitator superfamily (MFS) profile" evidence="8">
    <location>
        <begin position="218"/>
        <end position="417"/>
    </location>
</feature>
<sequence length="417" mass="43229">MSGPPRAKTPLPGDYWRLWSSSVASNLGDGMRLTAIPLLAAAIDPTPLTVSVVSAVSYLPWLLLALVAGAVADRVDRRRLMVRLQIVRAAAVAAFAVMLTAGHASMVPLVALALVLGVAEVFFDCAAATAVPAVLPPHQLERGNSRLLSAEMVANEFAGPPVGSVLFAWRQAVPFWLDALTFAVSALLLGRLRTSLNPPDAPAGTGPKPGLLASIREGLALTWASAFLRTWTLMLAVLNFARAMTVAVFVLYVLQLLGGNELTFGVLSAMVAVGAAVGGWHAKRVVDRIGRRASLALGLALHAGSNLLLATVVGVVPTAVAGIAFGVGVAVSNVVFVSIRQVTVPASHLGRVSSVQRFFAWGALPLGALAGGAFAASASLRAPYAIAGILVVVAGAVLWRPLMRPPEAAERLLDAEP</sequence>
<dbReference type="InterPro" id="IPR010290">
    <property type="entry name" value="TM_effector"/>
</dbReference>
<dbReference type="EMBL" id="BAAAQX010000033">
    <property type="protein sequence ID" value="GAA2213560.1"/>
    <property type="molecule type" value="Genomic_DNA"/>
</dbReference>
<evidence type="ECO:0000256" key="4">
    <source>
        <dbReference type="ARBA" id="ARBA00022692"/>
    </source>
</evidence>
<keyword evidence="5 7" id="KW-1133">Transmembrane helix</keyword>
<gene>
    <name evidence="9" type="ORF">GCM10009850_090230</name>
</gene>
<evidence type="ECO:0000256" key="7">
    <source>
        <dbReference type="SAM" id="Phobius"/>
    </source>
</evidence>
<reference evidence="9 10" key="1">
    <citation type="journal article" date="2019" name="Int. J. Syst. Evol. Microbiol.">
        <title>The Global Catalogue of Microorganisms (GCM) 10K type strain sequencing project: providing services to taxonomists for standard genome sequencing and annotation.</title>
        <authorList>
            <consortium name="The Broad Institute Genomics Platform"/>
            <consortium name="The Broad Institute Genome Sequencing Center for Infectious Disease"/>
            <person name="Wu L."/>
            <person name="Ma J."/>
        </authorList>
    </citation>
    <scope>NUCLEOTIDE SEQUENCE [LARGE SCALE GENOMIC DNA]</scope>
    <source>
        <strain evidence="9 10">JCM 16114</strain>
    </source>
</reference>
<dbReference type="Gene3D" id="1.20.1250.20">
    <property type="entry name" value="MFS general substrate transporter like domains"/>
    <property type="match status" value="1"/>
</dbReference>
<dbReference type="RefSeq" id="WP_344489379.1">
    <property type="nucleotide sequence ID" value="NZ_BAAAQX010000033.1"/>
</dbReference>
<organism evidence="9 10">
    <name type="scientific">Nonomuraea monospora</name>
    <dbReference type="NCBI Taxonomy" id="568818"/>
    <lineage>
        <taxon>Bacteria</taxon>
        <taxon>Bacillati</taxon>
        <taxon>Actinomycetota</taxon>
        <taxon>Actinomycetes</taxon>
        <taxon>Streptosporangiales</taxon>
        <taxon>Streptosporangiaceae</taxon>
        <taxon>Nonomuraea</taxon>
    </lineage>
</organism>
<feature type="transmembrane region" description="Helical" evidence="7">
    <location>
        <begin position="358"/>
        <end position="378"/>
    </location>
</feature>
<evidence type="ECO:0000256" key="1">
    <source>
        <dbReference type="ARBA" id="ARBA00004651"/>
    </source>
</evidence>
<evidence type="ECO:0000256" key="5">
    <source>
        <dbReference type="ARBA" id="ARBA00022989"/>
    </source>
</evidence>
<dbReference type="PROSITE" id="PS50850">
    <property type="entry name" value="MFS"/>
    <property type="match status" value="1"/>
</dbReference>
<comment type="subcellular location">
    <subcellularLocation>
        <location evidence="1">Cell membrane</location>
        <topology evidence="1">Multi-pass membrane protein</topology>
    </subcellularLocation>
</comment>
<accession>A0ABN3CVR1</accession>
<comment type="caution">
    <text evidence="9">The sequence shown here is derived from an EMBL/GenBank/DDBJ whole genome shotgun (WGS) entry which is preliminary data.</text>
</comment>
<dbReference type="CDD" id="cd06173">
    <property type="entry name" value="MFS_MefA_like"/>
    <property type="match status" value="1"/>
</dbReference>
<keyword evidence="4 7" id="KW-0812">Transmembrane</keyword>
<dbReference type="PANTHER" id="PTHR23513:SF6">
    <property type="entry name" value="MAJOR FACILITATOR SUPERFAMILY ASSOCIATED DOMAIN-CONTAINING PROTEIN"/>
    <property type="match status" value="1"/>
</dbReference>
<keyword evidence="10" id="KW-1185">Reference proteome</keyword>
<feature type="transmembrane region" description="Helical" evidence="7">
    <location>
        <begin position="84"/>
        <end position="104"/>
    </location>
</feature>
<feature type="transmembrane region" description="Helical" evidence="7">
    <location>
        <begin position="262"/>
        <end position="282"/>
    </location>
</feature>
<dbReference type="InterPro" id="IPR036259">
    <property type="entry name" value="MFS_trans_sf"/>
</dbReference>
<proteinExistence type="predicted"/>
<dbReference type="SUPFAM" id="SSF103473">
    <property type="entry name" value="MFS general substrate transporter"/>
    <property type="match status" value="1"/>
</dbReference>
<dbReference type="PANTHER" id="PTHR23513">
    <property type="entry name" value="INTEGRAL MEMBRANE EFFLUX PROTEIN-RELATED"/>
    <property type="match status" value="1"/>
</dbReference>
<evidence type="ECO:0000256" key="6">
    <source>
        <dbReference type="ARBA" id="ARBA00023136"/>
    </source>
</evidence>
<evidence type="ECO:0000256" key="3">
    <source>
        <dbReference type="ARBA" id="ARBA00022475"/>
    </source>
</evidence>
<keyword evidence="3" id="KW-1003">Cell membrane</keyword>
<dbReference type="Pfam" id="PF05977">
    <property type="entry name" value="MFS_3"/>
    <property type="match status" value="1"/>
</dbReference>
<evidence type="ECO:0000313" key="9">
    <source>
        <dbReference type="EMBL" id="GAA2213560.1"/>
    </source>
</evidence>
<evidence type="ECO:0000259" key="8">
    <source>
        <dbReference type="PROSITE" id="PS50850"/>
    </source>
</evidence>
<feature type="transmembrane region" description="Helical" evidence="7">
    <location>
        <begin position="294"/>
        <end position="313"/>
    </location>
</feature>